<protein>
    <submittedName>
        <fullName evidence="9">Metal homeostasis factor ATX1</fullName>
    </submittedName>
</protein>
<accession>A0A3G2S3F6</accession>
<evidence type="ECO:0000256" key="3">
    <source>
        <dbReference type="ARBA" id="ARBA00022796"/>
    </source>
</evidence>
<dbReference type="GO" id="GO:0016531">
    <property type="term" value="F:copper chaperone activity"/>
    <property type="evidence" value="ECO:0007669"/>
    <property type="project" value="TreeGrafter"/>
</dbReference>
<evidence type="ECO:0000313" key="10">
    <source>
        <dbReference type="Proteomes" id="UP000269793"/>
    </source>
</evidence>
<dbReference type="PROSITE" id="PS50846">
    <property type="entry name" value="HMA_2"/>
    <property type="match status" value="1"/>
</dbReference>
<dbReference type="PANTHER" id="PTHR46365:SF1">
    <property type="entry name" value="COPPER TRANSPORT PROTEIN ATOX1"/>
    <property type="match status" value="1"/>
</dbReference>
<keyword evidence="6" id="KW-0143">Chaperone</keyword>
<evidence type="ECO:0000256" key="5">
    <source>
        <dbReference type="ARBA" id="ARBA00023065"/>
    </source>
</evidence>
<dbReference type="STRING" id="425264.A0A3G2S3F6"/>
<keyword evidence="4" id="KW-0186">Copper</keyword>
<dbReference type="SUPFAM" id="SSF55008">
    <property type="entry name" value="HMA, heavy metal-associated domain"/>
    <property type="match status" value="1"/>
</dbReference>
<dbReference type="Gene3D" id="3.30.70.100">
    <property type="match status" value="1"/>
</dbReference>
<keyword evidence="1" id="KW-0813">Transport</keyword>
<dbReference type="GO" id="GO:0005829">
    <property type="term" value="C:cytosol"/>
    <property type="evidence" value="ECO:0007669"/>
    <property type="project" value="TreeGrafter"/>
</dbReference>
<evidence type="ECO:0000256" key="7">
    <source>
        <dbReference type="ARBA" id="ARBA00038171"/>
    </source>
</evidence>
<evidence type="ECO:0000256" key="6">
    <source>
        <dbReference type="ARBA" id="ARBA00023186"/>
    </source>
</evidence>
<dbReference type="OrthoDB" id="689350at2759"/>
<dbReference type="PANTHER" id="PTHR46365">
    <property type="entry name" value="COPPER TRANSPORT PROTEIN ATOX1"/>
    <property type="match status" value="1"/>
</dbReference>
<feature type="domain" description="HMA" evidence="8">
    <location>
        <begin position="4"/>
        <end position="67"/>
    </location>
</feature>
<keyword evidence="10" id="KW-1185">Reference proteome</keyword>
<evidence type="ECO:0000256" key="4">
    <source>
        <dbReference type="ARBA" id="ARBA00023008"/>
    </source>
</evidence>
<reference evidence="9 10" key="1">
    <citation type="submission" date="2018-10" db="EMBL/GenBank/DDBJ databases">
        <title>Complete genome sequence of Malassezia restricta CBS 7877.</title>
        <authorList>
            <person name="Morand S.C."/>
            <person name="Bertignac M."/>
            <person name="Iltis A."/>
            <person name="Kolder I."/>
            <person name="Pirovano W."/>
            <person name="Jourdain R."/>
            <person name="Clavaud C."/>
        </authorList>
    </citation>
    <scope>NUCLEOTIDE SEQUENCE [LARGE SCALE GENOMIC DNA]</scope>
    <source>
        <strain evidence="9 10">CBS 7877</strain>
    </source>
</reference>
<gene>
    <name evidence="9" type="primary">ATX1</name>
    <name evidence="9" type="ORF">DNF11_1651</name>
</gene>
<dbReference type="EMBL" id="CP033150">
    <property type="protein sequence ID" value="AYO42601.1"/>
    <property type="molecule type" value="Genomic_DNA"/>
</dbReference>
<dbReference type="FunFam" id="3.30.70.100:FF:000008">
    <property type="entry name" value="Copper transport protein ATOX1"/>
    <property type="match status" value="1"/>
</dbReference>
<name>A0A3G2S3F6_MALR7</name>
<dbReference type="Pfam" id="PF00403">
    <property type="entry name" value="HMA"/>
    <property type="match status" value="1"/>
</dbReference>
<dbReference type="AlphaFoldDB" id="A0A3G2S3F6"/>
<comment type="similarity">
    <text evidence="7">Belongs to the ATX1 family.</text>
</comment>
<evidence type="ECO:0000259" key="8">
    <source>
        <dbReference type="PROSITE" id="PS50846"/>
    </source>
</evidence>
<dbReference type="GO" id="GO:0006825">
    <property type="term" value="P:copper ion transport"/>
    <property type="evidence" value="ECO:0007669"/>
    <property type="project" value="UniProtKB-KW"/>
</dbReference>
<keyword evidence="2" id="KW-0479">Metal-binding</keyword>
<dbReference type="InterPro" id="IPR051881">
    <property type="entry name" value="Copper_transport_ATOX1-like"/>
</dbReference>
<dbReference type="InterPro" id="IPR006121">
    <property type="entry name" value="HMA_dom"/>
</dbReference>
<evidence type="ECO:0000313" key="9">
    <source>
        <dbReference type="EMBL" id="AYO42601.1"/>
    </source>
</evidence>
<evidence type="ECO:0000256" key="1">
    <source>
        <dbReference type="ARBA" id="ARBA00022448"/>
    </source>
</evidence>
<keyword evidence="3" id="KW-0187">Copper transport</keyword>
<sequence length="73" mass="7988">MTDTHKYHFDVKMTCGACSRAIERVLGKLEGVTSYTVSLEQQSVDVEASVPFETVLEKIKNTGKEVLGAQVIA</sequence>
<dbReference type="Proteomes" id="UP000269793">
    <property type="component" value="Chromosome III"/>
</dbReference>
<dbReference type="GO" id="GO:0046872">
    <property type="term" value="F:metal ion binding"/>
    <property type="evidence" value="ECO:0007669"/>
    <property type="project" value="UniProtKB-KW"/>
</dbReference>
<dbReference type="CDD" id="cd00371">
    <property type="entry name" value="HMA"/>
    <property type="match status" value="1"/>
</dbReference>
<organism evidence="9 10">
    <name type="scientific">Malassezia restricta (strain ATCC 96810 / NBRC 103918 / CBS 7877)</name>
    <name type="common">Seborrheic dermatitis infection agent</name>
    <dbReference type="NCBI Taxonomy" id="425264"/>
    <lineage>
        <taxon>Eukaryota</taxon>
        <taxon>Fungi</taxon>
        <taxon>Dikarya</taxon>
        <taxon>Basidiomycota</taxon>
        <taxon>Ustilaginomycotina</taxon>
        <taxon>Malasseziomycetes</taxon>
        <taxon>Malasseziales</taxon>
        <taxon>Malasseziaceae</taxon>
        <taxon>Malassezia</taxon>
    </lineage>
</organism>
<keyword evidence="5" id="KW-0406">Ion transport</keyword>
<proteinExistence type="inferred from homology"/>
<dbReference type="InterPro" id="IPR036163">
    <property type="entry name" value="HMA_dom_sf"/>
</dbReference>
<evidence type="ECO:0000256" key="2">
    <source>
        <dbReference type="ARBA" id="ARBA00022723"/>
    </source>
</evidence>
<dbReference type="VEuPathDB" id="FungiDB:DNF11_1651"/>